<reference evidence="2" key="1">
    <citation type="submission" date="2021-09" db="EMBL/GenBank/DDBJ databases">
        <title>The genome of Mauremys mutica provides insights into the evolution of semi-aquatic lifestyle.</title>
        <authorList>
            <person name="Gong S."/>
            <person name="Gao Y."/>
        </authorList>
    </citation>
    <scope>NUCLEOTIDE SEQUENCE</scope>
    <source>
        <strain evidence="2">MM-2020</strain>
        <tissue evidence="2">Muscle</tissue>
    </source>
</reference>
<proteinExistence type="predicted"/>
<evidence type="ECO:0000313" key="3">
    <source>
        <dbReference type="Proteomes" id="UP000827986"/>
    </source>
</evidence>
<dbReference type="EMBL" id="JAHDVG010000474">
    <property type="protein sequence ID" value="KAH1177144.1"/>
    <property type="molecule type" value="Genomic_DNA"/>
</dbReference>
<feature type="region of interest" description="Disordered" evidence="1">
    <location>
        <begin position="85"/>
        <end position="105"/>
    </location>
</feature>
<evidence type="ECO:0000313" key="2">
    <source>
        <dbReference type="EMBL" id="KAH1177144.1"/>
    </source>
</evidence>
<organism evidence="2 3">
    <name type="scientific">Mauremys mutica</name>
    <name type="common">yellowpond turtle</name>
    <dbReference type="NCBI Taxonomy" id="74926"/>
    <lineage>
        <taxon>Eukaryota</taxon>
        <taxon>Metazoa</taxon>
        <taxon>Chordata</taxon>
        <taxon>Craniata</taxon>
        <taxon>Vertebrata</taxon>
        <taxon>Euteleostomi</taxon>
        <taxon>Archelosauria</taxon>
        <taxon>Testudinata</taxon>
        <taxon>Testudines</taxon>
        <taxon>Cryptodira</taxon>
        <taxon>Durocryptodira</taxon>
        <taxon>Testudinoidea</taxon>
        <taxon>Geoemydidae</taxon>
        <taxon>Geoemydinae</taxon>
        <taxon>Mauremys</taxon>
    </lineage>
</organism>
<feature type="compositionally biased region" description="Polar residues" evidence="1">
    <location>
        <begin position="85"/>
        <end position="98"/>
    </location>
</feature>
<dbReference type="Proteomes" id="UP000827986">
    <property type="component" value="Unassembled WGS sequence"/>
</dbReference>
<evidence type="ECO:0000256" key="1">
    <source>
        <dbReference type="SAM" id="MobiDB-lite"/>
    </source>
</evidence>
<accession>A0A9D3X8E9</accession>
<comment type="caution">
    <text evidence="2">The sequence shown here is derived from an EMBL/GenBank/DDBJ whole genome shotgun (WGS) entry which is preliminary data.</text>
</comment>
<sequence>MNCTQINNVQNLSRCRTKLHARADAMMGEPQKNVEAHFGKVPKFSSKQIYVFYGLEALPDDLMQMCFSISPAFLATLWDLGSNSGNSETTGPQFSKATNDFGPPA</sequence>
<protein>
    <submittedName>
        <fullName evidence="2">Uncharacterized protein</fullName>
    </submittedName>
</protein>
<keyword evidence="3" id="KW-1185">Reference proteome</keyword>
<dbReference type="AlphaFoldDB" id="A0A9D3X8E9"/>
<name>A0A9D3X8E9_9SAUR</name>
<gene>
    <name evidence="2" type="ORF">KIL84_010846</name>
</gene>